<sequence length="631" mass="67736">MKKLLYVVAGLAGLFVVAAVVITRLVDTERVKLLLIAEVEQATGAELVIEGDLSWQFFPRLGFELGQTELRNPAGFSEPNFASFDKASMDVALMPLLDKQVEIGELVLTGASVNILTNKKGLSNLEMLTSKEQENAAQTEQGEQTSAGAAGQDIAISLAGIRIENGQLLIRDEKTQQQQQVSNMRLLVAAFTPGERVPVTLGADYATEGLAARLESQFNLLLSKQFDSIAITEMVTELDVAGDSIVEGQQVIGLKGDLTYDVAKQQAKFENFVLSALEHEFTGSASVVHSAIPVIRYQLNAKTLDLDAILAKVNGVDDSQKSADSSASNQASQPPQEPDLSALKTLDLKGKMQVDEVKVANATVTQVGFTTQIKQGVAKLSDVSAQLYQGTLKASAELNANQQPATFKFKQQLAGVQARPLLTDVAELDMLAGAMKANINLSGQGLSELRIRQTLAGKASFEFSDGALYGVNIPLMVRKGQAQLKGKGGNFKGEEKTDFSALSGTFNVGKGKASTKDLHLTSPLIRVKGTGHTDLVAEALDFKVNVNVVGSLKGQGGKSEQELAGLDIPLMITGTWQQPKYTLDMEALMAGELKKESEKVKQKVEKELSKKLGDETSKELLKQLPLDGLFN</sequence>
<dbReference type="EMBL" id="QZCH01000019">
    <property type="protein sequence ID" value="RJG42239.1"/>
    <property type="molecule type" value="Genomic_DNA"/>
</dbReference>
<protein>
    <submittedName>
        <fullName evidence="3">AsmA family protein</fullName>
    </submittedName>
</protein>
<dbReference type="PANTHER" id="PTHR30441:SF4">
    <property type="entry name" value="PROTEIN ASMA"/>
    <property type="match status" value="1"/>
</dbReference>
<dbReference type="GO" id="GO:0090313">
    <property type="term" value="P:regulation of protein targeting to membrane"/>
    <property type="evidence" value="ECO:0007669"/>
    <property type="project" value="TreeGrafter"/>
</dbReference>
<evidence type="ECO:0000313" key="4">
    <source>
        <dbReference type="Proteomes" id="UP000283255"/>
    </source>
</evidence>
<evidence type="ECO:0000313" key="3">
    <source>
        <dbReference type="EMBL" id="RJG42239.1"/>
    </source>
</evidence>
<dbReference type="InterPro" id="IPR052894">
    <property type="entry name" value="AsmA-related"/>
</dbReference>
<feature type="region of interest" description="Disordered" evidence="1">
    <location>
        <begin position="320"/>
        <end position="340"/>
    </location>
</feature>
<gene>
    <name evidence="3" type="ORF">D1Z90_14150</name>
</gene>
<dbReference type="InterPro" id="IPR007844">
    <property type="entry name" value="AsmA"/>
</dbReference>
<dbReference type="Proteomes" id="UP000283255">
    <property type="component" value="Unassembled WGS sequence"/>
</dbReference>
<dbReference type="Pfam" id="PF05170">
    <property type="entry name" value="AsmA"/>
    <property type="match status" value="2"/>
</dbReference>
<dbReference type="PANTHER" id="PTHR30441">
    <property type="entry name" value="DUF748 DOMAIN-CONTAINING PROTEIN"/>
    <property type="match status" value="1"/>
</dbReference>
<feature type="domain" description="AsmA" evidence="2">
    <location>
        <begin position="1"/>
        <end position="195"/>
    </location>
</feature>
<dbReference type="RefSeq" id="WP_119911430.1">
    <property type="nucleotide sequence ID" value="NZ_QZCH01000019.1"/>
</dbReference>
<dbReference type="GO" id="GO:0005886">
    <property type="term" value="C:plasma membrane"/>
    <property type="evidence" value="ECO:0007669"/>
    <property type="project" value="TreeGrafter"/>
</dbReference>
<proteinExistence type="predicted"/>
<name>A0A418YCI1_9GAMM</name>
<accession>A0A418YCI1</accession>
<evidence type="ECO:0000259" key="2">
    <source>
        <dbReference type="Pfam" id="PF05170"/>
    </source>
</evidence>
<dbReference type="OrthoDB" id="9766390at2"/>
<organism evidence="3 4">
    <name type="scientific">Motilimonas pumila</name>
    <dbReference type="NCBI Taxonomy" id="2303987"/>
    <lineage>
        <taxon>Bacteria</taxon>
        <taxon>Pseudomonadati</taxon>
        <taxon>Pseudomonadota</taxon>
        <taxon>Gammaproteobacteria</taxon>
        <taxon>Alteromonadales</taxon>
        <taxon>Alteromonadales genera incertae sedis</taxon>
        <taxon>Motilimonas</taxon>
    </lineage>
</organism>
<feature type="compositionally biased region" description="Low complexity" evidence="1">
    <location>
        <begin position="322"/>
        <end position="333"/>
    </location>
</feature>
<keyword evidence="4" id="KW-1185">Reference proteome</keyword>
<reference evidence="3 4" key="1">
    <citation type="submission" date="2018-09" db="EMBL/GenBank/DDBJ databases">
        <authorList>
            <person name="Wang F."/>
        </authorList>
    </citation>
    <scope>NUCLEOTIDE SEQUENCE [LARGE SCALE GENOMIC DNA]</scope>
    <source>
        <strain evidence="3 4">PLHSC7-2</strain>
    </source>
</reference>
<comment type="caution">
    <text evidence="3">The sequence shown here is derived from an EMBL/GenBank/DDBJ whole genome shotgun (WGS) entry which is preliminary data.</text>
</comment>
<reference evidence="3 4" key="2">
    <citation type="submission" date="2019-01" db="EMBL/GenBank/DDBJ databases">
        <title>Motilimonas pumilus sp. nov., isolated from the gut of sea cucumber (Apostichopus japonicus).</title>
        <authorList>
            <person name="Wang F.-Q."/>
            <person name="Ren L.-H."/>
            <person name="Lin Y.-W."/>
            <person name="Sun G.-H."/>
            <person name="Du Z.-J."/>
            <person name="Zhao J.-X."/>
            <person name="Liu X.-J."/>
            <person name="Liu L.-J."/>
        </authorList>
    </citation>
    <scope>NUCLEOTIDE SEQUENCE [LARGE SCALE GENOMIC DNA]</scope>
    <source>
        <strain evidence="3 4">PLHSC7-2</strain>
    </source>
</reference>
<feature type="domain" description="AsmA" evidence="2">
    <location>
        <begin position="289"/>
        <end position="517"/>
    </location>
</feature>
<dbReference type="AlphaFoldDB" id="A0A418YCI1"/>
<evidence type="ECO:0000256" key="1">
    <source>
        <dbReference type="SAM" id="MobiDB-lite"/>
    </source>
</evidence>